<sequence length="186" mass="21361">LACHRRPFTRPPSRCNKCTLEYLWSGLLNLEKEEDYIGSTAALLFSDLLKLIRPPHDRPYRLKTSTQKQVIATLRDWGLLDVTARILLRLGSTQNDFLVLRKITLFYSELASTVPKSELAHYFRDCVPTWKKFNSYLTILGNLPVISSKTPHMYFDMCTTTWNHISASLGLALATRDHFGEDCYSS</sequence>
<evidence type="ECO:0000313" key="2">
    <source>
        <dbReference type="Proteomes" id="UP000663853"/>
    </source>
</evidence>
<reference evidence="1" key="1">
    <citation type="submission" date="2021-01" db="EMBL/GenBank/DDBJ databases">
        <authorList>
            <person name="Kaushik A."/>
        </authorList>
    </citation>
    <scope>NUCLEOTIDE SEQUENCE</scope>
    <source>
        <strain evidence="1">AG6-10EEA</strain>
    </source>
</reference>
<dbReference type="AlphaFoldDB" id="A0A8H3HQ16"/>
<proteinExistence type="predicted"/>
<evidence type="ECO:0000313" key="1">
    <source>
        <dbReference type="EMBL" id="CAE6536497.1"/>
    </source>
</evidence>
<accession>A0A8H3HQ16</accession>
<comment type="caution">
    <text evidence="1">The sequence shown here is derived from an EMBL/GenBank/DDBJ whole genome shotgun (WGS) entry which is preliminary data.</text>
</comment>
<protein>
    <submittedName>
        <fullName evidence="1">Uncharacterized protein</fullName>
    </submittedName>
</protein>
<gene>
    <name evidence="1" type="ORF">RDB_LOCUS180966</name>
</gene>
<name>A0A8H3HQ16_9AGAM</name>
<dbReference type="Proteomes" id="UP000663853">
    <property type="component" value="Unassembled WGS sequence"/>
</dbReference>
<organism evidence="1 2">
    <name type="scientific">Rhizoctonia solani</name>
    <dbReference type="NCBI Taxonomy" id="456999"/>
    <lineage>
        <taxon>Eukaryota</taxon>
        <taxon>Fungi</taxon>
        <taxon>Dikarya</taxon>
        <taxon>Basidiomycota</taxon>
        <taxon>Agaricomycotina</taxon>
        <taxon>Agaricomycetes</taxon>
        <taxon>Cantharellales</taxon>
        <taxon>Ceratobasidiaceae</taxon>
        <taxon>Rhizoctonia</taxon>
    </lineage>
</organism>
<dbReference type="EMBL" id="CAJMXA010004179">
    <property type="protein sequence ID" value="CAE6536497.1"/>
    <property type="molecule type" value="Genomic_DNA"/>
</dbReference>
<feature type="non-terminal residue" evidence="1">
    <location>
        <position position="1"/>
    </location>
</feature>